<organism evidence="1 2">
    <name type="scientific">Staphylococcus carnosus (strain TM300)</name>
    <dbReference type="NCBI Taxonomy" id="396513"/>
    <lineage>
        <taxon>Bacteria</taxon>
        <taxon>Bacillati</taxon>
        <taxon>Bacillota</taxon>
        <taxon>Bacilli</taxon>
        <taxon>Bacillales</taxon>
        <taxon>Staphylococcaceae</taxon>
        <taxon>Staphylococcus</taxon>
    </lineage>
</organism>
<accession>B9DJ21</accession>
<dbReference type="eggNOG" id="ENOG5032R0I">
    <property type="taxonomic scope" value="Bacteria"/>
</dbReference>
<dbReference type="KEGG" id="sca:SCA_2323"/>
<proteinExistence type="predicted"/>
<gene>
    <name evidence="1" type="ordered locus">Sca_2323</name>
</gene>
<dbReference type="Proteomes" id="UP000000444">
    <property type="component" value="Chromosome"/>
</dbReference>
<dbReference type="BioCyc" id="SCAR396513:SCA_RS11700-MONOMER"/>
<keyword evidence="2" id="KW-1185">Reference proteome</keyword>
<evidence type="ECO:0000313" key="1">
    <source>
        <dbReference type="EMBL" id="CAL29226.1"/>
    </source>
</evidence>
<name>B9DJ21_STACT</name>
<dbReference type="EMBL" id="AM295250">
    <property type="protein sequence ID" value="CAL29226.1"/>
    <property type="molecule type" value="Genomic_DNA"/>
</dbReference>
<dbReference type="REBASE" id="20194">
    <property type="entry name" value="ScaTMORF2323P"/>
</dbReference>
<evidence type="ECO:0008006" key="3">
    <source>
        <dbReference type="Google" id="ProtNLM"/>
    </source>
</evidence>
<sequence length="416" mass="49444">MQEKINFIQEGREIPTEVFSEFENAFENEDYYFSKGTIKSNFTGIIIENGKVLACFPKHFFGKEELNREYIEKIKGKYYIRLLLKVIIKSATKKSERSLGIAKDVFSSFPFKSFYRIYEYYKKFGLFSETIDNFKYGYSGKINWKKTIENSPLIVNEKSVMYLPMVIQKKENKDVFITKCMAFAIDSTIDLMKYIIKFDKTGIDYSNIDFSKKDIILKKLHKYSREVFKDKDKMLIKNLIIFFKNIDGGSQNLYIKANTFSLIWEEMVENYLNNYFIGMDSKGQYLKFSDTRLTPKLNFENRLFIPDASSENIYSLELDHYLNEDENVYIFDSKYYNEISKLDYKQVSYYYLTRGFDSHLGKNIYNALITPQSVNGRGSFKIHFRLKNEFNNENRDFVITEQYLNMKKVMKEYISS</sequence>
<dbReference type="RefSeq" id="WP_015901561.1">
    <property type="nucleotide sequence ID" value="NC_012121.1"/>
</dbReference>
<reference evidence="1 2" key="1">
    <citation type="journal article" date="2009" name="Appl. Environ. Microbiol.">
        <title>Genome analysis of the meat starter culture bacterium Staphylococcus carnosus TM300.</title>
        <authorList>
            <person name="Rosenstein R."/>
            <person name="Nerz C."/>
            <person name="Biswas L."/>
            <person name="Resch A."/>
            <person name="Raddatz G."/>
            <person name="Schuster S.C."/>
            <person name="Goetz F."/>
        </authorList>
    </citation>
    <scope>NUCLEOTIDE SEQUENCE [LARGE SCALE GENOMIC DNA]</scope>
    <source>
        <strain evidence="1 2">TM300</strain>
    </source>
</reference>
<dbReference type="OrthoDB" id="2966537at2"/>
<protein>
    <recommendedName>
        <fullName evidence="3">LlaJI family restriction endonuclease</fullName>
    </recommendedName>
</protein>
<dbReference type="GeneID" id="93794771"/>
<dbReference type="AlphaFoldDB" id="B9DJ21"/>
<dbReference type="HOGENOM" id="CLU_666970_0_0_9"/>
<evidence type="ECO:0000313" key="2">
    <source>
        <dbReference type="Proteomes" id="UP000000444"/>
    </source>
</evidence>